<dbReference type="InterPro" id="IPR013320">
    <property type="entry name" value="ConA-like_dom_sf"/>
</dbReference>
<keyword evidence="2" id="KW-1185">Reference proteome</keyword>
<dbReference type="CDD" id="cd01951">
    <property type="entry name" value="lectin_L-type"/>
    <property type="match status" value="1"/>
</dbReference>
<dbReference type="EMBL" id="AM746676">
    <property type="protein sequence ID" value="CAN92348.1"/>
    <property type="molecule type" value="Genomic_DNA"/>
</dbReference>
<dbReference type="HOGENOM" id="CLU_061794_0_0_7"/>
<organism evidence="1 2">
    <name type="scientific">Sorangium cellulosum (strain So ce56)</name>
    <name type="common">Polyangium cellulosum (strain So ce56)</name>
    <dbReference type="NCBI Taxonomy" id="448385"/>
    <lineage>
        <taxon>Bacteria</taxon>
        <taxon>Pseudomonadati</taxon>
        <taxon>Myxococcota</taxon>
        <taxon>Polyangia</taxon>
        <taxon>Polyangiales</taxon>
        <taxon>Polyangiaceae</taxon>
        <taxon>Sorangium</taxon>
    </lineage>
</organism>
<dbReference type="AlphaFoldDB" id="A9FW66"/>
<dbReference type="Proteomes" id="UP000002139">
    <property type="component" value="Chromosome"/>
</dbReference>
<dbReference type="SUPFAM" id="SSF49899">
    <property type="entry name" value="Concanavalin A-like lectins/glucanases"/>
    <property type="match status" value="1"/>
</dbReference>
<dbReference type="STRING" id="448385.sce2189"/>
<reference evidence="1 2" key="1">
    <citation type="journal article" date="2007" name="Nat. Biotechnol.">
        <title>Complete genome sequence of the myxobacterium Sorangium cellulosum.</title>
        <authorList>
            <person name="Schneiker S."/>
            <person name="Perlova O."/>
            <person name="Kaiser O."/>
            <person name="Gerth K."/>
            <person name="Alici A."/>
            <person name="Altmeyer M.O."/>
            <person name="Bartels D."/>
            <person name="Bekel T."/>
            <person name="Beyer S."/>
            <person name="Bode E."/>
            <person name="Bode H.B."/>
            <person name="Bolten C.J."/>
            <person name="Choudhuri J.V."/>
            <person name="Doss S."/>
            <person name="Elnakady Y.A."/>
            <person name="Frank B."/>
            <person name="Gaigalat L."/>
            <person name="Goesmann A."/>
            <person name="Groeger C."/>
            <person name="Gross F."/>
            <person name="Jelsbak L."/>
            <person name="Jelsbak L."/>
            <person name="Kalinowski J."/>
            <person name="Kegler C."/>
            <person name="Knauber T."/>
            <person name="Konietzny S."/>
            <person name="Kopp M."/>
            <person name="Krause L."/>
            <person name="Krug D."/>
            <person name="Linke B."/>
            <person name="Mahmud T."/>
            <person name="Martinez-Arias R."/>
            <person name="McHardy A.C."/>
            <person name="Merai M."/>
            <person name="Meyer F."/>
            <person name="Mormann S."/>
            <person name="Munoz-Dorado J."/>
            <person name="Perez J."/>
            <person name="Pradella S."/>
            <person name="Rachid S."/>
            <person name="Raddatz G."/>
            <person name="Rosenau F."/>
            <person name="Rueckert C."/>
            <person name="Sasse F."/>
            <person name="Scharfe M."/>
            <person name="Schuster S.C."/>
            <person name="Suen G."/>
            <person name="Treuner-Lange A."/>
            <person name="Velicer G.J."/>
            <person name="Vorholter F.-J."/>
            <person name="Weissman K.J."/>
            <person name="Welch R.D."/>
            <person name="Wenzel S.C."/>
            <person name="Whitworth D.E."/>
            <person name="Wilhelm S."/>
            <person name="Wittmann C."/>
            <person name="Bloecker H."/>
            <person name="Puehler A."/>
            <person name="Mueller R."/>
        </authorList>
    </citation>
    <scope>NUCLEOTIDE SEQUENCE [LARGE SCALE GENOMIC DNA]</scope>
    <source>
        <strain evidence="2">So ce56</strain>
    </source>
</reference>
<accession>A9FW66</accession>
<evidence type="ECO:0008006" key="3">
    <source>
        <dbReference type="Google" id="ProtNLM"/>
    </source>
</evidence>
<dbReference type="InterPro" id="IPR056573">
    <property type="entry name" value="Lectin_L-type_dom"/>
</dbReference>
<sequence>MEGEKRGCYSGPPGTQGVGACKAGVQVCSGTTWGPCTGDVVPASEDACDLADNDCDGQTDEGTCPAGTACGVSLAADMASPPEGWSFNGDAFWDVDRRSGVLTEARRGQAGTIIYWNPLAADAFTATFEFRLGDGDGMGFMLQTTGETAVGEPGGGLGMAGLAGYGVEIDTYHNLDCTDPNNNHVGVDDLTQPCDEGVLGSLGHGTSGVALGDGAFHTAQIELNQGKVSLIIDGKSQLQGVSIPGFPVGSKFFYGFAAGTGDATARQEIRNVKITFPSPRCL</sequence>
<dbReference type="Gene3D" id="2.60.120.200">
    <property type="match status" value="1"/>
</dbReference>
<name>A9FW66_SORC5</name>
<dbReference type="eggNOG" id="COG3291">
    <property type="taxonomic scope" value="Bacteria"/>
</dbReference>
<dbReference type="Pfam" id="PF18483">
    <property type="entry name" value="Lectin_L-type_dom"/>
    <property type="match status" value="1"/>
</dbReference>
<proteinExistence type="predicted"/>
<dbReference type="PROSITE" id="PS51257">
    <property type="entry name" value="PROKAR_LIPOPROTEIN"/>
    <property type="match status" value="1"/>
</dbReference>
<protein>
    <recommendedName>
        <fullName evidence="3">Legume lectin domain-containing protein</fullName>
    </recommendedName>
</protein>
<dbReference type="KEGG" id="scl:sce2189"/>
<evidence type="ECO:0000313" key="1">
    <source>
        <dbReference type="EMBL" id="CAN92348.1"/>
    </source>
</evidence>
<gene>
    <name evidence="1" type="ordered locus">sce2189</name>
</gene>
<evidence type="ECO:0000313" key="2">
    <source>
        <dbReference type="Proteomes" id="UP000002139"/>
    </source>
</evidence>
<dbReference type="PANTHER" id="PTHR12223">
    <property type="entry name" value="VESICULAR MANNOSE-BINDING LECTIN"/>
    <property type="match status" value="1"/>
</dbReference>
<dbReference type="InterPro" id="IPR051136">
    <property type="entry name" value="Intracellular_Lectin-GPT"/>
</dbReference>
<dbReference type="eggNOG" id="COG4786">
    <property type="taxonomic scope" value="Bacteria"/>
</dbReference>